<keyword evidence="1" id="KW-0472">Membrane</keyword>
<organism evidence="2 3">
    <name type="scientific">Sordaria brevicollis</name>
    <dbReference type="NCBI Taxonomy" id="83679"/>
    <lineage>
        <taxon>Eukaryota</taxon>
        <taxon>Fungi</taxon>
        <taxon>Dikarya</taxon>
        <taxon>Ascomycota</taxon>
        <taxon>Pezizomycotina</taxon>
        <taxon>Sordariomycetes</taxon>
        <taxon>Sordariomycetidae</taxon>
        <taxon>Sordariales</taxon>
        <taxon>Sordariaceae</taxon>
        <taxon>Sordaria</taxon>
    </lineage>
</organism>
<proteinExistence type="predicted"/>
<evidence type="ECO:0000313" key="2">
    <source>
        <dbReference type="EMBL" id="KAK3397159.1"/>
    </source>
</evidence>
<gene>
    <name evidence="2" type="ORF">B0T20DRAFT_394309</name>
</gene>
<protein>
    <submittedName>
        <fullName evidence="2">Uncharacterized protein</fullName>
    </submittedName>
</protein>
<keyword evidence="1" id="KW-1133">Transmembrane helix</keyword>
<dbReference type="AlphaFoldDB" id="A0AAE0PC16"/>
<reference evidence="2" key="1">
    <citation type="journal article" date="2023" name="Mol. Phylogenet. Evol.">
        <title>Genome-scale phylogeny and comparative genomics of the fungal order Sordariales.</title>
        <authorList>
            <person name="Hensen N."/>
            <person name="Bonometti L."/>
            <person name="Westerberg I."/>
            <person name="Brannstrom I.O."/>
            <person name="Guillou S."/>
            <person name="Cros-Aarteil S."/>
            <person name="Calhoun S."/>
            <person name="Haridas S."/>
            <person name="Kuo A."/>
            <person name="Mondo S."/>
            <person name="Pangilinan J."/>
            <person name="Riley R."/>
            <person name="LaButti K."/>
            <person name="Andreopoulos B."/>
            <person name="Lipzen A."/>
            <person name="Chen C."/>
            <person name="Yan M."/>
            <person name="Daum C."/>
            <person name="Ng V."/>
            <person name="Clum A."/>
            <person name="Steindorff A."/>
            <person name="Ohm R.A."/>
            <person name="Martin F."/>
            <person name="Silar P."/>
            <person name="Natvig D.O."/>
            <person name="Lalanne C."/>
            <person name="Gautier V."/>
            <person name="Ament-Velasquez S.L."/>
            <person name="Kruys A."/>
            <person name="Hutchinson M.I."/>
            <person name="Powell A.J."/>
            <person name="Barry K."/>
            <person name="Miller A.N."/>
            <person name="Grigoriev I.V."/>
            <person name="Debuchy R."/>
            <person name="Gladieux P."/>
            <person name="Hiltunen Thoren M."/>
            <person name="Johannesson H."/>
        </authorList>
    </citation>
    <scope>NUCLEOTIDE SEQUENCE</scope>
    <source>
        <strain evidence="2">FGSC 1904</strain>
    </source>
</reference>
<dbReference type="Proteomes" id="UP001281003">
    <property type="component" value="Unassembled WGS sequence"/>
</dbReference>
<keyword evidence="3" id="KW-1185">Reference proteome</keyword>
<sequence length="156" mass="17648">MAPDPFHITETKSIIVVIVVTYGMVTSQSCWYLRSSRRNNMPSQEAKTTKSLSMFFGTDGYEKCAIFTEKLETKKIGRVEKGNIDERGPNQTTGFKCLESLIRARTSWQVREANAQVRGAPRNGSFLYTVAMEWNVMSMMSNQTPLKPVVLCNGYM</sequence>
<keyword evidence="1" id="KW-0812">Transmembrane</keyword>
<accession>A0AAE0PC16</accession>
<evidence type="ECO:0000313" key="3">
    <source>
        <dbReference type="Proteomes" id="UP001281003"/>
    </source>
</evidence>
<evidence type="ECO:0000256" key="1">
    <source>
        <dbReference type="SAM" id="Phobius"/>
    </source>
</evidence>
<name>A0AAE0PC16_SORBR</name>
<dbReference type="EMBL" id="JAUTDP010000008">
    <property type="protein sequence ID" value="KAK3397159.1"/>
    <property type="molecule type" value="Genomic_DNA"/>
</dbReference>
<reference evidence="2" key="2">
    <citation type="submission" date="2023-07" db="EMBL/GenBank/DDBJ databases">
        <authorList>
            <consortium name="Lawrence Berkeley National Laboratory"/>
            <person name="Haridas S."/>
            <person name="Hensen N."/>
            <person name="Bonometti L."/>
            <person name="Westerberg I."/>
            <person name="Brannstrom I.O."/>
            <person name="Guillou S."/>
            <person name="Cros-Aarteil S."/>
            <person name="Calhoun S."/>
            <person name="Kuo A."/>
            <person name="Mondo S."/>
            <person name="Pangilinan J."/>
            <person name="Riley R."/>
            <person name="LaButti K."/>
            <person name="Andreopoulos B."/>
            <person name="Lipzen A."/>
            <person name="Chen C."/>
            <person name="Yanf M."/>
            <person name="Daum C."/>
            <person name="Ng V."/>
            <person name="Clum A."/>
            <person name="Steindorff A."/>
            <person name="Ohm R."/>
            <person name="Martin F."/>
            <person name="Silar P."/>
            <person name="Natvig D."/>
            <person name="Lalanne C."/>
            <person name="Gautier V."/>
            <person name="Ament-velasquez S.L."/>
            <person name="Kruys A."/>
            <person name="Hutchinson M.I."/>
            <person name="Powell A.J."/>
            <person name="Barry K."/>
            <person name="Miller A.N."/>
            <person name="Grigoriev I.V."/>
            <person name="Debuchy R."/>
            <person name="Gladieux P."/>
            <person name="Thoren M.H."/>
            <person name="Johannesson H."/>
        </authorList>
    </citation>
    <scope>NUCLEOTIDE SEQUENCE</scope>
    <source>
        <strain evidence="2">FGSC 1904</strain>
    </source>
</reference>
<comment type="caution">
    <text evidence="2">The sequence shown here is derived from an EMBL/GenBank/DDBJ whole genome shotgun (WGS) entry which is preliminary data.</text>
</comment>
<feature type="transmembrane region" description="Helical" evidence="1">
    <location>
        <begin position="13"/>
        <end position="33"/>
    </location>
</feature>